<proteinExistence type="predicted"/>
<comment type="caution">
    <text evidence="1">The sequence shown here is derived from an EMBL/GenBank/DDBJ whole genome shotgun (WGS) entry which is preliminary data.</text>
</comment>
<evidence type="ECO:0000313" key="1">
    <source>
        <dbReference type="EMBL" id="GAX62126.1"/>
    </source>
</evidence>
<organism evidence="1 2">
    <name type="scientific">Candidatus Scalindua japonica</name>
    <dbReference type="NCBI Taxonomy" id="1284222"/>
    <lineage>
        <taxon>Bacteria</taxon>
        <taxon>Pseudomonadati</taxon>
        <taxon>Planctomycetota</taxon>
        <taxon>Candidatus Brocadiia</taxon>
        <taxon>Candidatus Brocadiales</taxon>
        <taxon>Candidatus Scalinduaceae</taxon>
        <taxon>Candidatus Scalindua</taxon>
    </lineage>
</organism>
<protein>
    <submittedName>
        <fullName evidence="1">Fe-S oxidoreductase</fullName>
    </submittedName>
</protein>
<sequence length="74" mass="8654">MTFIYNVEIIGVWESQYEGLKKNNFFLPLSSPHLEALFPSDFNVIIRNEQVQPVEDYLQWNLLISKSDGHIHSC</sequence>
<gene>
    <name evidence="1" type="ORF">SCALIN_C28_0329</name>
</gene>
<evidence type="ECO:0000313" key="2">
    <source>
        <dbReference type="Proteomes" id="UP000218542"/>
    </source>
</evidence>
<dbReference type="Proteomes" id="UP000218542">
    <property type="component" value="Unassembled WGS sequence"/>
</dbReference>
<accession>A0A286U1X9</accession>
<name>A0A286U1X9_9BACT</name>
<dbReference type="AlphaFoldDB" id="A0A286U1X9"/>
<reference evidence="2" key="1">
    <citation type="journal article" date="2017" name="Environ. Microbiol. Rep.">
        <title>Genetic Diversity of Marine Anaerobic Ammonium-Oxidizing Bacteria as Revealed by Genomic and Proteomic Analyses of 'Candidatus Scalindua japonica'.</title>
        <authorList>
            <person name="Oshiki M."/>
            <person name="Mizuto K."/>
            <person name="Kimura Z."/>
            <person name="Kindaichi T."/>
            <person name="Satoh H."/>
            <person name="Okabe S."/>
        </authorList>
    </citation>
    <scope>NUCLEOTIDE SEQUENCE [LARGE SCALE GENOMIC DNA]</scope>
    <source>
        <strain evidence="2">husup-a2</strain>
    </source>
</reference>
<keyword evidence="2" id="KW-1185">Reference proteome</keyword>
<dbReference type="EMBL" id="BAOS01000028">
    <property type="protein sequence ID" value="GAX62126.1"/>
    <property type="molecule type" value="Genomic_DNA"/>
</dbReference>